<reference evidence="2 3" key="1">
    <citation type="submission" date="2018-02" db="EMBL/GenBank/DDBJ databases">
        <title>The genomes of Aspergillus section Nigri reveals drivers in fungal speciation.</title>
        <authorList>
            <consortium name="DOE Joint Genome Institute"/>
            <person name="Vesth T.C."/>
            <person name="Nybo J."/>
            <person name="Theobald S."/>
            <person name="Brandl J."/>
            <person name="Frisvad J.C."/>
            <person name="Nielsen K.F."/>
            <person name="Lyhne E.K."/>
            <person name="Kogle M.E."/>
            <person name="Kuo A."/>
            <person name="Riley R."/>
            <person name="Clum A."/>
            <person name="Nolan M."/>
            <person name="Lipzen A."/>
            <person name="Salamov A."/>
            <person name="Henrissat B."/>
            <person name="Wiebenga A."/>
            <person name="De vries R.P."/>
            <person name="Grigoriev I.V."/>
            <person name="Mortensen U.H."/>
            <person name="Andersen M.R."/>
            <person name="Baker S.E."/>
        </authorList>
    </citation>
    <scope>NUCLEOTIDE SEQUENCE [LARGE SCALE GENOMIC DNA]</scope>
    <source>
        <strain evidence="2 3">CBS 114.51</strain>
    </source>
</reference>
<gene>
    <name evidence="2" type="ORF">BO86DRAFT_396149</name>
</gene>
<dbReference type="RefSeq" id="XP_025531754.1">
    <property type="nucleotide sequence ID" value="XM_025673382.1"/>
</dbReference>
<evidence type="ECO:0000256" key="1">
    <source>
        <dbReference type="SAM" id="Phobius"/>
    </source>
</evidence>
<evidence type="ECO:0000313" key="2">
    <source>
        <dbReference type="EMBL" id="RAH85860.1"/>
    </source>
</evidence>
<keyword evidence="1" id="KW-0812">Transmembrane</keyword>
<sequence length="178" mass="19096">MNCAALASRVQDTLVLGATLSTTATANTLIALTSFYRGPAKQPVFNLGPAALQSLLQNITISLPTLQQTTTTTTVTKTIAVNVYRFPRPAPLITPYFVALVMALAFLGWGSHALVRNGISASTRGLFRTPCTTRGIEEFEVKFGEMQTEDGSRVAGLGAAEEVDVLDKKEHNIDSKHT</sequence>
<accession>A0A8T8XCV3</accession>
<organism evidence="2 3">
    <name type="scientific">Aspergillus japonicus CBS 114.51</name>
    <dbReference type="NCBI Taxonomy" id="1448312"/>
    <lineage>
        <taxon>Eukaryota</taxon>
        <taxon>Fungi</taxon>
        <taxon>Dikarya</taxon>
        <taxon>Ascomycota</taxon>
        <taxon>Pezizomycotina</taxon>
        <taxon>Eurotiomycetes</taxon>
        <taxon>Eurotiomycetidae</taxon>
        <taxon>Eurotiales</taxon>
        <taxon>Aspergillaceae</taxon>
        <taxon>Aspergillus</taxon>
        <taxon>Aspergillus subgen. Circumdati</taxon>
    </lineage>
</organism>
<dbReference type="Proteomes" id="UP000249497">
    <property type="component" value="Unassembled WGS sequence"/>
</dbReference>
<dbReference type="OrthoDB" id="5322539at2759"/>
<protein>
    <submittedName>
        <fullName evidence="2">Uncharacterized protein</fullName>
    </submittedName>
</protein>
<keyword evidence="1" id="KW-1133">Transmembrane helix</keyword>
<feature type="transmembrane region" description="Helical" evidence="1">
    <location>
        <begin position="93"/>
        <end position="115"/>
    </location>
</feature>
<dbReference type="EMBL" id="KZ824774">
    <property type="protein sequence ID" value="RAH85860.1"/>
    <property type="molecule type" value="Genomic_DNA"/>
</dbReference>
<keyword evidence="1" id="KW-0472">Membrane</keyword>
<keyword evidence="3" id="KW-1185">Reference proteome</keyword>
<proteinExistence type="predicted"/>
<dbReference type="GeneID" id="37177074"/>
<name>A0A8T8XCV3_ASPJA</name>
<dbReference type="AlphaFoldDB" id="A0A8T8XCV3"/>
<evidence type="ECO:0000313" key="3">
    <source>
        <dbReference type="Proteomes" id="UP000249497"/>
    </source>
</evidence>